<keyword evidence="2" id="KW-1185">Reference proteome</keyword>
<evidence type="ECO:0000313" key="2">
    <source>
        <dbReference type="Proteomes" id="UP000663880"/>
    </source>
</evidence>
<dbReference type="AlphaFoldDB" id="A0A821PQ64"/>
<protein>
    <submittedName>
        <fullName evidence="1">Uncharacterized protein</fullName>
    </submittedName>
</protein>
<reference evidence="1" key="1">
    <citation type="submission" date="2021-02" db="EMBL/GenBank/DDBJ databases">
        <authorList>
            <person name="Steward A R."/>
        </authorList>
    </citation>
    <scope>NUCLEOTIDE SEQUENCE</scope>
</reference>
<accession>A0A821PQ64</accession>
<dbReference type="OrthoDB" id="7477463at2759"/>
<name>A0A821PQ64_9NEOP</name>
<dbReference type="Proteomes" id="UP000663880">
    <property type="component" value="Unassembled WGS sequence"/>
</dbReference>
<evidence type="ECO:0000313" key="1">
    <source>
        <dbReference type="EMBL" id="CAF4810435.1"/>
    </source>
</evidence>
<organism evidence="1 2">
    <name type="scientific">Pieris macdunnoughi</name>
    <dbReference type="NCBI Taxonomy" id="345717"/>
    <lineage>
        <taxon>Eukaryota</taxon>
        <taxon>Metazoa</taxon>
        <taxon>Ecdysozoa</taxon>
        <taxon>Arthropoda</taxon>
        <taxon>Hexapoda</taxon>
        <taxon>Insecta</taxon>
        <taxon>Pterygota</taxon>
        <taxon>Neoptera</taxon>
        <taxon>Endopterygota</taxon>
        <taxon>Lepidoptera</taxon>
        <taxon>Glossata</taxon>
        <taxon>Ditrysia</taxon>
        <taxon>Papilionoidea</taxon>
        <taxon>Pieridae</taxon>
        <taxon>Pierinae</taxon>
        <taxon>Pieris</taxon>
    </lineage>
</organism>
<proteinExistence type="predicted"/>
<gene>
    <name evidence="1" type="ORF">PMACD_LOCUS4002</name>
</gene>
<sequence length="123" mass="13540">MLLYSEVNYKYNGLELPRERQPVVCALHPIDYLLIWIRPTYRSMGNTDRGQMAKAIVHRHPRPAITIARCDVAACAGNCLRRARAAAGACPPAPRRQLLRTGGACGNSTALRVPTIARPPLPI</sequence>
<comment type="caution">
    <text evidence="1">The sequence shown here is derived from an EMBL/GenBank/DDBJ whole genome shotgun (WGS) entry which is preliminary data.</text>
</comment>
<dbReference type="EMBL" id="CAJOBZ010000007">
    <property type="protein sequence ID" value="CAF4810435.1"/>
    <property type="molecule type" value="Genomic_DNA"/>
</dbReference>